<dbReference type="OrthoDB" id="442525at2759"/>
<name>A0A812QVE7_9DINO</name>
<accession>A0A812QVE7</accession>
<dbReference type="Gene3D" id="3.90.1200.10">
    <property type="match status" value="1"/>
</dbReference>
<comment type="caution">
    <text evidence="2">The sequence shown here is derived from an EMBL/GenBank/DDBJ whole genome shotgun (WGS) entry which is preliminary data.</text>
</comment>
<keyword evidence="3" id="KW-1185">Reference proteome</keyword>
<reference evidence="2" key="1">
    <citation type="submission" date="2021-02" db="EMBL/GenBank/DDBJ databases">
        <authorList>
            <person name="Dougan E. K."/>
            <person name="Rhodes N."/>
            <person name="Thang M."/>
            <person name="Chan C."/>
        </authorList>
    </citation>
    <scope>NUCLEOTIDE SEQUENCE</scope>
</reference>
<gene>
    <name evidence="2" type="ORF">SNAT2548_LOCUS22038</name>
</gene>
<evidence type="ECO:0000313" key="3">
    <source>
        <dbReference type="Proteomes" id="UP000604046"/>
    </source>
</evidence>
<organism evidence="2 3">
    <name type="scientific">Symbiodinium natans</name>
    <dbReference type="NCBI Taxonomy" id="878477"/>
    <lineage>
        <taxon>Eukaryota</taxon>
        <taxon>Sar</taxon>
        <taxon>Alveolata</taxon>
        <taxon>Dinophyceae</taxon>
        <taxon>Suessiales</taxon>
        <taxon>Symbiodiniaceae</taxon>
        <taxon>Symbiodinium</taxon>
    </lineage>
</organism>
<evidence type="ECO:0000313" key="2">
    <source>
        <dbReference type="EMBL" id="CAE7405074.1"/>
    </source>
</evidence>
<dbReference type="SUPFAM" id="SSF56112">
    <property type="entry name" value="Protein kinase-like (PK-like)"/>
    <property type="match status" value="1"/>
</dbReference>
<evidence type="ECO:0000256" key="1">
    <source>
        <dbReference type="SAM" id="MobiDB-lite"/>
    </source>
</evidence>
<dbReference type="InterPro" id="IPR011009">
    <property type="entry name" value="Kinase-like_dom_sf"/>
</dbReference>
<sequence length="543" mass="58358">MDDTVTKAPDVSVLADGLAVSHYVEALEARTPRSPRKTGSQAPREVAAGVQPGGEAQDAAAPSSPSKAEEPCQDWSDIELDTDVMPGPTLPCPSADRTDAEPEASPNDFCLSPVAGTGGYASAAGLMNTLHSVASAASELSPVAWSRRGDEFQFSPVVVESLAGGGETMPFSEAVDEASAHPSRLHALTPSHVQTGAVSQVKMFPALYRASWHCGRAMDKAEARTLVERCLPRFKDAGLEPLDGITDIKVKAIASLWAGMGCVYDLMVTSKRGVQHVVAKRVQLPKRCDSIGDQRKKDSYDVEAAFYQKGHAERLISAGCMVPFPLHVEHSRGEGVTICMTKVEGKPSHPRGADAFVAWLARLHSTYWGSRADEACGPDAGGLQLQGCYWHLDTRPDEHRKMPSSGWMGRLKLCARAIDLRLKADPMQSVCHGDAKGANILFANGEGGEAIPLVYDFQYCGKAAVTKDLAYFFNVEAYPNAAEEERLLRLYHAELTRLLTAQGDIPPQYSALRSFSLVVLGWVLQTLLWGATDIGLGLLSGLS</sequence>
<dbReference type="EMBL" id="CAJNDS010002273">
    <property type="protein sequence ID" value="CAE7405074.1"/>
    <property type="molecule type" value="Genomic_DNA"/>
</dbReference>
<dbReference type="Pfam" id="PF02958">
    <property type="entry name" value="EcKL"/>
    <property type="match status" value="1"/>
</dbReference>
<dbReference type="Proteomes" id="UP000604046">
    <property type="component" value="Unassembled WGS sequence"/>
</dbReference>
<feature type="compositionally biased region" description="Low complexity" evidence="1">
    <location>
        <begin position="55"/>
        <end position="66"/>
    </location>
</feature>
<dbReference type="InterPro" id="IPR004119">
    <property type="entry name" value="EcKL"/>
</dbReference>
<dbReference type="AlphaFoldDB" id="A0A812QVE7"/>
<evidence type="ECO:0008006" key="4">
    <source>
        <dbReference type="Google" id="ProtNLM"/>
    </source>
</evidence>
<proteinExistence type="predicted"/>
<feature type="region of interest" description="Disordered" evidence="1">
    <location>
        <begin position="26"/>
        <end position="110"/>
    </location>
</feature>
<protein>
    <recommendedName>
        <fullName evidence="4">CHK kinase-like domain-containing protein</fullName>
    </recommendedName>
</protein>